<sequence>MALFDSPFRATDPEPEPEPVSFDFPSVNADNTAYDASAAPSLVEETEPVEEPTPVSETEPEPADSQPVDNGEQTGDKQTRKTKRGVDLSKLNAQNIQTVVDLYQYINTDTGMKLAQVLLDTSAHNTANLTEQVLDAKTQKRVEPFIKALTPLSADGADSLTRIADLSLMAGENTDNLYMLLRVLRLIAPDKTWAASTKAPRDIALNIARTWDDSIDLSGVQLFLMK</sequence>
<comment type="caution">
    <text evidence="2">The sequence shown here is derived from an EMBL/GenBank/DDBJ whole genome shotgun (WGS) entry which is preliminary data.</text>
</comment>
<protein>
    <submittedName>
        <fullName evidence="2">Uncharacterized protein</fullName>
    </submittedName>
</protein>
<accession>A0A8J3AJ49</accession>
<organism evidence="2 3">
    <name type="scientific">Galliscardovia ingluviei</name>
    <dbReference type="NCBI Taxonomy" id="1769422"/>
    <lineage>
        <taxon>Bacteria</taxon>
        <taxon>Bacillati</taxon>
        <taxon>Actinomycetota</taxon>
        <taxon>Actinomycetes</taxon>
        <taxon>Bifidobacteriales</taxon>
        <taxon>Bifidobacteriaceae</taxon>
        <taxon>Galliscardovia</taxon>
    </lineage>
</organism>
<dbReference type="AlphaFoldDB" id="A0A8J3AJ49"/>
<dbReference type="RefSeq" id="WP_188355733.1">
    <property type="nucleotide sequence ID" value="NZ_BMDH01000006.1"/>
</dbReference>
<reference evidence="2" key="1">
    <citation type="journal article" date="2014" name="Int. J. Syst. Evol. Microbiol.">
        <title>Complete genome sequence of Corynebacterium casei LMG S-19264T (=DSM 44701T), isolated from a smear-ripened cheese.</title>
        <authorList>
            <consortium name="US DOE Joint Genome Institute (JGI-PGF)"/>
            <person name="Walter F."/>
            <person name="Albersmeier A."/>
            <person name="Kalinowski J."/>
            <person name="Ruckert C."/>
        </authorList>
    </citation>
    <scope>NUCLEOTIDE SEQUENCE</scope>
    <source>
        <strain evidence="2">CCM 8606</strain>
    </source>
</reference>
<evidence type="ECO:0000313" key="2">
    <source>
        <dbReference type="EMBL" id="GGI15388.1"/>
    </source>
</evidence>
<gene>
    <name evidence="2" type="ORF">GCM10007377_15650</name>
</gene>
<name>A0A8J3AJ49_9BIFI</name>
<feature type="compositionally biased region" description="Basic and acidic residues" evidence="1">
    <location>
        <begin position="74"/>
        <end position="86"/>
    </location>
</feature>
<dbReference type="EMBL" id="BMDH01000006">
    <property type="protein sequence ID" value="GGI15388.1"/>
    <property type="molecule type" value="Genomic_DNA"/>
</dbReference>
<reference evidence="2" key="2">
    <citation type="submission" date="2020-09" db="EMBL/GenBank/DDBJ databases">
        <authorList>
            <person name="Sun Q."/>
            <person name="Sedlacek I."/>
        </authorList>
    </citation>
    <scope>NUCLEOTIDE SEQUENCE</scope>
    <source>
        <strain evidence="2">CCM 8606</strain>
    </source>
</reference>
<proteinExistence type="predicted"/>
<evidence type="ECO:0000313" key="3">
    <source>
        <dbReference type="Proteomes" id="UP000619536"/>
    </source>
</evidence>
<feature type="region of interest" description="Disordered" evidence="1">
    <location>
        <begin position="1"/>
        <end position="86"/>
    </location>
</feature>
<evidence type="ECO:0000256" key="1">
    <source>
        <dbReference type="SAM" id="MobiDB-lite"/>
    </source>
</evidence>
<keyword evidence="3" id="KW-1185">Reference proteome</keyword>
<dbReference type="Proteomes" id="UP000619536">
    <property type="component" value="Unassembled WGS sequence"/>
</dbReference>